<evidence type="ECO:0000313" key="1">
    <source>
        <dbReference type="EMBL" id="RFZ95186.1"/>
    </source>
</evidence>
<dbReference type="AlphaFoldDB" id="A0A372NYJ0"/>
<organism evidence="1 2">
    <name type="scientific">Mucilaginibacter conchicola</name>
    <dbReference type="NCBI Taxonomy" id="2303333"/>
    <lineage>
        <taxon>Bacteria</taxon>
        <taxon>Pseudomonadati</taxon>
        <taxon>Bacteroidota</taxon>
        <taxon>Sphingobacteriia</taxon>
        <taxon>Sphingobacteriales</taxon>
        <taxon>Sphingobacteriaceae</taxon>
        <taxon>Mucilaginibacter</taxon>
    </lineage>
</organism>
<dbReference type="EMBL" id="QWDC01000001">
    <property type="protein sequence ID" value="RFZ95186.1"/>
    <property type="molecule type" value="Genomic_DNA"/>
</dbReference>
<keyword evidence="2" id="KW-1185">Reference proteome</keyword>
<protein>
    <submittedName>
        <fullName evidence="1">Uncharacterized protein</fullName>
    </submittedName>
</protein>
<dbReference type="Proteomes" id="UP000264217">
    <property type="component" value="Unassembled WGS sequence"/>
</dbReference>
<dbReference type="OrthoDB" id="769806at2"/>
<accession>A0A372NYJ0</accession>
<evidence type="ECO:0000313" key="2">
    <source>
        <dbReference type="Proteomes" id="UP000264217"/>
    </source>
</evidence>
<sequence length="110" mass="12875">MKSRLFKHAIATLFLGIFVAKMFISIAPVFLCLDNKHVRAVIMQLEHETKNEKEDPEKDAFKEKKAFDENLVHLTIYRPYLLETNILHNQERSLYQQVYHLVVPTPPPNA</sequence>
<gene>
    <name evidence="1" type="ORF">D0C36_06565</name>
</gene>
<proteinExistence type="predicted"/>
<dbReference type="RefSeq" id="WP_117390748.1">
    <property type="nucleotide sequence ID" value="NZ_QWDC01000001.1"/>
</dbReference>
<name>A0A372NYJ0_9SPHI</name>
<comment type="caution">
    <text evidence="1">The sequence shown here is derived from an EMBL/GenBank/DDBJ whole genome shotgun (WGS) entry which is preliminary data.</text>
</comment>
<reference evidence="1 2" key="1">
    <citation type="submission" date="2018-08" db="EMBL/GenBank/DDBJ databases">
        <title>Mucilaginibacter sp. MYSH2.</title>
        <authorList>
            <person name="Seo T."/>
        </authorList>
    </citation>
    <scope>NUCLEOTIDE SEQUENCE [LARGE SCALE GENOMIC DNA]</scope>
    <source>
        <strain evidence="1 2">MYSH2</strain>
    </source>
</reference>